<feature type="transmembrane region" description="Helical" evidence="6">
    <location>
        <begin position="75"/>
        <end position="101"/>
    </location>
</feature>
<keyword evidence="3 6" id="KW-0812">Transmembrane</keyword>
<keyword evidence="5 6" id="KW-0472">Membrane</keyword>
<feature type="transmembrane region" description="Helical" evidence="6">
    <location>
        <begin position="212"/>
        <end position="230"/>
    </location>
</feature>
<dbReference type="InterPro" id="IPR003740">
    <property type="entry name" value="YitT"/>
</dbReference>
<dbReference type="RefSeq" id="WP_117653377.1">
    <property type="nucleotide sequence ID" value="NZ_CABOGP010000023.1"/>
</dbReference>
<name>A0A3E4QL20_9BACT</name>
<accession>A0A3E4QL20</accession>
<gene>
    <name evidence="8" type="ORF">DXC89_04420</name>
</gene>
<proteinExistence type="predicted"/>
<dbReference type="Gene3D" id="3.30.70.120">
    <property type="match status" value="1"/>
</dbReference>
<keyword evidence="2" id="KW-1003">Cell membrane</keyword>
<dbReference type="GO" id="GO:0005886">
    <property type="term" value="C:plasma membrane"/>
    <property type="evidence" value="ECO:0007669"/>
    <property type="project" value="UniProtKB-SubCell"/>
</dbReference>
<evidence type="ECO:0000256" key="1">
    <source>
        <dbReference type="ARBA" id="ARBA00004651"/>
    </source>
</evidence>
<evidence type="ECO:0000259" key="7">
    <source>
        <dbReference type="Pfam" id="PF10035"/>
    </source>
</evidence>
<dbReference type="AlphaFoldDB" id="A0A3E4QL20"/>
<feature type="transmembrane region" description="Helical" evidence="6">
    <location>
        <begin position="108"/>
        <end position="126"/>
    </location>
</feature>
<evidence type="ECO:0000256" key="4">
    <source>
        <dbReference type="ARBA" id="ARBA00022989"/>
    </source>
</evidence>
<evidence type="ECO:0000313" key="9">
    <source>
        <dbReference type="Proteomes" id="UP000260835"/>
    </source>
</evidence>
<dbReference type="InterPro" id="IPR015867">
    <property type="entry name" value="N-reg_PII/ATP_PRibTrfase_C"/>
</dbReference>
<feature type="transmembrane region" description="Helical" evidence="6">
    <location>
        <begin position="146"/>
        <end position="166"/>
    </location>
</feature>
<keyword evidence="4 6" id="KW-1133">Transmembrane helix</keyword>
<comment type="caution">
    <text evidence="8">The sequence shown here is derived from an EMBL/GenBank/DDBJ whole genome shotgun (WGS) entry which is preliminary data.</text>
</comment>
<feature type="transmembrane region" description="Helical" evidence="6">
    <location>
        <begin position="186"/>
        <end position="206"/>
    </location>
</feature>
<evidence type="ECO:0000256" key="6">
    <source>
        <dbReference type="SAM" id="Phobius"/>
    </source>
</evidence>
<sequence length="332" mass="36591">MNQDSKNSNVVEGQGIIMRALLQVVALLKSRKFWVELVIMTVGMFVAALGVYFFLIPSKLIVGSITGLSLVLAKLLPFVSVGIVIFIINAVLLVLSFVLIGNEFGAKTVYTALILGPMIDFIGKIFPMSDSMFTIYVGSQAIANPWFDLLCFVLILSASQSILFSINASTGGLDILAKIINKYTGISLGASVTFAGGAICCTAFAINPPYLVLIGLIGTWLNGLILNYFMMGLNVKNRVFIISKDYERIQDYVLNSLCRGVTLHEIIGGYSNQKSMQLEIVLTNEEMSSLMAFLRNEEIDSFCTCDTVSEVRGLWNKARSQRKYKNKSFHKH</sequence>
<evidence type="ECO:0000256" key="5">
    <source>
        <dbReference type="ARBA" id="ARBA00023136"/>
    </source>
</evidence>
<evidence type="ECO:0000256" key="3">
    <source>
        <dbReference type="ARBA" id="ARBA00022692"/>
    </source>
</evidence>
<dbReference type="Proteomes" id="UP000260835">
    <property type="component" value="Unassembled WGS sequence"/>
</dbReference>
<dbReference type="InterPro" id="IPR019264">
    <property type="entry name" value="DUF2179"/>
</dbReference>
<dbReference type="Pfam" id="PF10035">
    <property type="entry name" value="DUF2179"/>
    <property type="match status" value="1"/>
</dbReference>
<dbReference type="PANTHER" id="PTHR33545:SF5">
    <property type="entry name" value="UPF0750 MEMBRANE PROTEIN YITT"/>
    <property type="match status" value="1"/>
</dbReference>
<reference evidence="8 9" key="1">
    <citation type="submission" date="2018-08" db="EMBL/GenBank/DDBJ databases">
        <title>A genome reference for cultivated species of the human gut microbiota.</title>
        <authorList>
            <person name="Zou Y."/>
            <person name="Xue W."/>
            <person name="Luo G."/>
        </authorList>
    </citation>
    <scope>NUCLEOTIDE SEQUENCE [LARGE SCALE GENOMIC DNA]</scope>
    <source>
        <strain evidence="8 9">TF09-12</strain>
    </source>
</reference>
<dbReference type="PANTHER" id="PTHR33545">
    <property type="entry name" value="UPF0750 MEMBRANE PROTEIN YITT-RELATED"/>
    <property type="match status" value="1"/>
</dbReference>
<feature type="transmembrane region" description="Helical" evidence="6">
    <location>
        <begin position="33"/>
        <end position="55"/>
    </location>
</feature>
<dbReference type="Pfam" id="PF02588">
    <property type="entry name" value="YitT_membrane"/>
    <property type="match status" value="1"/>
</dbReference>
<dbReference type="InterPro" id="IPR051461">
    <property type="entry name" value="UPF0750_membrane"/>
</dbReference>
<organism evidence="8 9">
    <name type="scientific">Prevotella disiens</name>
    <dbReference type="NCBI Taxonomy" id="28130"/>
    <lineage>
        <taxon>Bacteria</taxon>
        <taxon>Pseudomonadati</taxon>
        <taxon>Bacteroidota</taxon>
        <taxon>Bacteroidia</taxon>
        <taxon>Bacteroidales</taxon>
        <taxon>Prevotellaceae</taxon>
        <taxon>Prevotella</taxon>
    </lineage>
</organism>
<feature type="domain" description="DUF2179" evidence="7">
    <location>
        <begin position="259"/>
        <end position="313"/>
    </location>
</feature>
<evidence type="ECO:0000256" key="2">
    <source>
        <dbReference type="ARBA" id="ARBA00022475"/>
    </source>
</evidence>
<dbReference type="EMBL" id="QSRD01000023">
    <property type="protein sequence ID" value="RGL02177.1"/>
    <property type="molecule type" value="Genomic_DNA"/>
</dbReference>
<comment type="subcellular location">
    <subcellularLocation>
        <location evidence="1">Cell membrane</location>
        <topology evidence="1">Multi-pass membrane protein</topology>
    </subcellularLocation>
</comment>
<evidence type="ECO:0000313" key="8">
    <source>
        <dbReference type="EMBL" id="RGL02177.1"/>
    </source>
</evidence>
<protein>
    <submittedName>
        <fullName evidence="8">DUF2179 domain-containing protein</fullName>
    </submittedName>
</protein>